<dbReference type="PATRIC" id="fig|269796.9.peg.996"/>
<evidence type="ECO:0000256" key="7">
    <source>
        <dbReference type="ARBA" id="ARBA00023204"/>
    </source>
</evidence>
<dbReference type="Pfam" id="PF02463">
    <property type="entry name" value="SMC_N"/>
    <property type="match status" value="1"/>
</dbReference>
<dbReference type="Gene3D" id="3.40.50.300">
    <property type="entry name" value="P-loop containing nucleotide triphosphate hydrolases"/>
    <property type="match status" value="2"/>
</dbReference>
<dbReference type="GO" id="GO:0006281">
    <property type="term" value="P:DNA repair"/>
    <property type="evidence" value="ECO:0007669"/>
    <property type="project" value="UniProtKB-KW"/>
</dbReference>
<evidence type="ECO:0000256" key="3">
    <source>
        <dbReference type="ARBA" id="ARBA00021315"/>
    </source>
</evidence>
<evidence type="ECO:0000256" key="10">
    <source>
        <dbReference type="SAM" id="MobiDB-lite"/>
    </source>
</evidence>
<comment type="function">
    <text evidence="1 9">May be involved in recombinational repair of damaged DNA.</text>
</comment>
<dbReference type="RefSeq" id="WP_011388695.1">
    <property type="nucleotide sequence ID" value="NC_007643.1"/>
</dbReference>
<name>Q2RVV4_RHORT</name>
<dbReference type="InterPro" id="IPR003395">
    <property type="entry name" value="RecF/RecN/SMC_N"/>
</dbReference>
<evidence type="ECO:0000256" key="9">
    <source>
        <dbReference type="PIRNR" id="PIRNR003128"/>
    </source>
</evidence>
<comment type="similarity">
    <text evidence="2 9">Belongs to the RecN family.</text>
</comment>
<protein>
    <recommendedName>
        <fullName evidence="3 9">DNA repair protein RecN</fullName>
    </recommendedName>
    <alternativeName>
        <fullName evidence="8 9">Recombination protein N</fullName>
    </alternativeName>
</protein>
<accession>Q2RVV4</accession>
<keyword evidence="6" id="KW-0067">ATP-binding</keyword>
<evidence type="ECO:0000256" key="2">
    <source>
        <dbReference type="ARBA" id="ARBA00009441"/>
    </source>
</evidence>
<dbReference type="Proteomes" id="UP000001929">
    <property type="component" value="Chromosome"/>
</dbReference>
<dbReference type="HOGENOM" id="CLU_018297_3_1_5"/>
<dbReference type="NCBIfam" id="TIGR00634">
    <property type="entry name" value="recN"/>
    <property type="match status" value="1"/>
</dbReference>
<evidence type="ECO:0000256" key="8">
    <source>
        <dbReference type="ARBA" id="ARBA00033408"/>
    </source>
</evidence>
<dbReference type="AlphaFoldDB" id="Q2RVV4"/>
<dbReference type="STRING" id="269796.Rru_A0940"/>
<evidence type="ECO:0000259" key="11">
    <source>
        <dbReference type="Pfam" id="PF02463"/>
    </source>
</evidence>
<dbReference type="GO" id="GO:0006310">
    <property type="term" value="P:DNA recombination"/>
    <property type="evidence" value="ECO:0007669"/>
    <property type="project" value="InterPro"/>
</dbReference>
<dbReference type="CDD" id="cd03241">
    <property type="entry name" value="ABC_RecN"/>
    <property type="match status" value="2"/>
</dbReference>
<dbReference type="KEGG" id="rru:Rru_A0940"/>
<evidence type="ECO:0000256" key="4">
    <source>
        <dbReference type="ARBA" id="ARBA00022741"/>
    </source>
</evidence>
<dbReference type="GO" id="GO:0009432">
    <property type="term" value="P:SOS response"/>
    <property type="evidence" value="ECO:0007669"/>
    <property type="project" value="TreeGrafter"/>
</dbReference>
<keyword evidence="7 9" id="KW-0234">DNA repair</keyword>
<dbReference type="GO" id="GO:0043590">
    <property type="term" value="C:bacterial nucleoid"/>
    <property type="evidence" value="ECO:0007669"/>
    <property type="project" value="TreeGrafter"/>
</dbReference>
<evidence type="ECO:0000313" key="12">
    <source>
        <dbReference type="EMBL" id="ABC21741.1"/>
    </source>
</evidence>
<proteinExistence type="inferred from homology"/>
<dbReference type="PANTHER" id="PTHR11059:SF0">
    <property type="entry name" value="DNA REPAIR PROTEIN RECN"/>
    <property type="match status" value="1"/>
</dbReference>
<sequence length="577" mass="60194">MLSALSIRDVVLIERLDLAFGPGLGVFTGETGAGKSILLDSLSLALGARADSALVRKGAPQLSVSAEFTLAADHPARALLGAADLGVDGSEPVVVRRVVTADGRSRAYVNDQPTSVGLLRQLGQSMVEIHGQFESHGLLDPASHRGVLDGFAGADSGQPAGLLPAVEAAHATWKAAVTARRRAEADLARARAEEDLLRHTGTELEALAARPGEEEALAEERALLMNGEKLAEGLNGALGALSQPLPVETALRHAMRALERVAPMAGHRLDGVIEGLERASVEAAEAQAQLQAVIGALDMDPRRLETVEERLFALRGLARKHGLTVDGLPALLEDIRRQIATLEGDEDLLGGLRKAEENARATYVEAARALSRVRRQAAGALDRAVAAELPPLKLERARFVTTLEDLPEDQWGAAGLDRVAFLVATNPGGDPGPIHKIASGGELARFMLALKVILAAGGDVPTLIFDEVDAGIGGATAAAVGERLARLGQAVQVLVVTHSPQVAAMGQRHYRVLKSDDGKGGFGTGVDALSPAERIEEVARMLAGAHITDQARAAARSLLSGPGTRAAKAPPSAPRSS</sequence>
<reference evidence="12 13" key="1">
    <citation type="journal article" date="2011" name="Stand. Genomic Sci.">
        <title>Complete genome sequence of Rhodospirillum rubrum type strain (S1).</title>
        <authorList>
            <person name="Munk A.C."/>
            <person name="Copeland A."/>
            <person name="Lucas S."/>
            <person name="Lapidus A."/>
            <person name="Del Rio T.G."/>
            <person name="Barry K."/>
            <person name="Detter J.C."/>
            <person name="Hammon N."/>
            <person name="Israni S."/>
            <person name="Pitluck S."/>
            <person name="Brettin T."/>
            <person name="Bruce D."/>
            <person name="Han C."/>
            <person name="Tapia R."/>
            <person name="Gilna P."/>
            <person name="Schmutz J."/>
            <person name="Larimer F."/>
            <person name="Land M."/>
            <person name="Kyrpides N.C."/>
            <person name="Mavromatis K."/>
            <person name="Richardson P."/>
            <person name="Rohde M."/>
            <person name="Goker M."/>
            <person name="Klenk H.P."/>
            <person name="Zhang Y."/>
            <person name="Roberts G.P."/>
            <person name="Reslewic S."/>
            <person name="Schwartz D.C."/>
        </authorList>
    </citation>
    <scope>NUCLEOTIDE SEQUENCE [LARGE SCALE GENOMIC DNA]</scope>
    <source>
        <strain evidence="13">ATCC 11170 / ATH 1.1.1 / DSM 467 / LMG 4362 / NCIMB 8255 / S1</strain>
    </source>
</reference>
<dbReference type="PIRSF" id="PIRSF003128">
    <property type="entry name" value="RecN"/>
    <property type="match status" value="1"/>
</dbReference>
<keyword evidence="5 9" id="KW-0227">DNA damage</keyword>
<dbReference type="FunFam" id="3.40.50.300:FF:000356">
    <property type="entry name" value="DNA repair protein RecN"/>
    <property type="match status" value="1"/>
</dbReference>
<dbReference type="GO" id="GO:0005524">
    <property type="term" value="F:ATP binding"/>
    <property type="evidence" value="ECO:0007669"/>
    <property type="project" value="UniProtKB-KW"/>
</dbReference>
<feature type="domain" description="RecF/RecN/SMC N-terminal" evidence="11">
    <location>
        <begin position="14"/>
        <end position="518"/>
    </location>
</feature>
<dbReference type="EnsemblBacteria" id="ABC21741">
    <property type="protein sequence ID" value="ABC21741"/>
    <property type="gene ID" value="Rru_A0940"/>
</dbReference>
<evidence type="ECO:0000256" key="6">
    <source>
        <dbReference type="ARBA" id="ARBA00022840"/>
    </source>
</evidence>
<evidence type="ECO:0000256" key="5">
    <source>
        <dbReference type="ARBA" id="ARBA00022763"/>
    </source>
</evidence>
<evidence type="ECO:0000256" key="1">
    <source>
        <dbReference type="ARBA" id="ARBA00003618"/>
    </source>
</evidence>
<feature type="compositionally biased region" description="Low complexity" evidence="10">
    <location>
        <begin position="565"/>
        <end position="577"/>
    </location>
</feature>
<dbReference type="SUPFAM" id="SSF52540">
    <property type="entry name" value="P-loop containing nucleoside triphosphate hydrolases"/>
    <property type="match status" value="2"/>
</dbReference>
<dbReference type="InterPro" id="IPR027417">
    <property type="entry name" value="P-loop_NTPase"/>
</dbReference>
<organism evidence="12 13">
    <name type="scientific">Rhodospirillum rubrum (strain ATCC 11170 / ATH 1.1.1 / DSM 467 / LMG 4362 / NCIMB 8255 / S1)</name>
    <dbReference type="NCBI Taxonomy" id="269796"/>
    <lineage>
        <taxon>Bacteria</taxon>
        <taxon>Pseudomonadati</taxon>
        <taxon>Pseudomonadota</taxon>
        <taxon>Alphaproteobacteria</taxon>
        <taxon>Rhodospirillales</taxon>
        <taxon>Rhodospirillaceae</taxon>
        <taxon>Rhodospirillum</taxon>
    </lineage>
</organism>
<keyword evidence="4" id="KW-0547">Nucleotide-binding</keyword>
<dbReference type="PhylomeDB" id="Q2RVV4"/>
<dbReference type="InterPro" id="IPR004604">
    <property type="entry name" value="DNA_recomb/repair_RecN"/>
</dbReference>
<feature type="region of interest" description="Disordered" evidence="10">
    <location>
        <begin position="558"/>
        <end position="577"/>
    </location>
</feature>
<gene>
    <name evidence="12" type="ordered locus">Rru_A0940</name>
</gene>
<dbReference type="PANTHER" id="PTHR11059">
    <property type="entry name" value="DNA REPAIR PROTEIN RECN"/>
    <property type="match status" value="1"/>
</dbReference>
<keyword evidence="13" id="KW-1185">Reference proteome</keyword>
<dbReference type="EMBL" id="CP000230">
    <property type="protein sequence ID" value="ABC21741.1"/>
    <property type="molecule type" value="Genomic_DNA"/>
</dbReference>
<evidence type="ECO:0000313" key="13">
    <source>
        <dbReference type="Proteomes" id="UP000001929"/>
    </source>
</evidence>
<dbReference type="eggNOG" id="COG0497">
    <property type="taxonomic scope" value="Bacteria"/>
</dbReference>